<evidence type="ECO:0000313" key="2">
    <source>
        <dbReference type="EMBL" id="EFP10397.1"/>
    </source>
</evidence>
<dbReference type="Gene3D" id="3.30.710.10">
    <property type="entry name" value="Potassium Channel Kv1.1, Chain A"/>
    <property type="match status" value="1"/>
</dbReference>
<keyword evidence="3" id="KW-1185">Reference proteome</keyword>
<dbReference type="Pfam" id="PF00651">
    <property type="entry name" value="BTB"/>
    <property type="match status" value="1"/>
</dbReference>
<protein>
    <recommendedName>
        <fullName evidence="1">BTB domain-containing protein</fullName>
    </recommendedName>
</protein>
<dbReference type="HOGENOM" id="CLU_036654_0_1_1"/>
<dbReference type="CDD" id="cd18186">
    <property type="entry name" value="BTB_POZ_ZBTB_KLHL-like"/>
    <property type="match status" value="1"/>
</dbReference>
<dbReference type="InterPro" id="IPR011333">
    <property type="entry name" value="SKP1/BTB/POZ_sf"/>
</dbReference>
<dbReference type="EMBL" id="DS268485">
    <property type="protein sequence ID" value="EFP10397.1"/>
    <property type="molecule type" value="Genomic_DNA"/>
</dbReference>
<sequence>MTNDVIDYKSAVCNFNSNKTFIQLDKSTANDITCIWSGKVDDNNRRVFEWKFDWSIIRNRRVDELTGYIIVQSVHNQFPPITLEVKVTEKIRAVREKMRTEYFNTNITYKYSLVPHYVTEPEKSSYEEMFLPSERNDTVLVVEGKKLHVSKAFLSYHSDYFRALFSSNYKESQMDEIPIKDVSFEDFGLLLSSFYPNPVFPNDDTVHKLLEMSRRFLVLSVINIIEYHLLNNSKIDNKKMLWLADEYGMPTILEKCIGGMTVEKVKNLANYPEYGKLSDSTKAILLDRLVKMIIIEK</sequence>
<dbReference type="InParanoid" id="E3MW00"/>
<dbReference type="AlphaFoldDB" id="E3MW00"/>
<dbReference type="InterPro" id="IPR000210">
    <property type="entry name" value="BTB/POZ_dom"/>
</dbReference>
<organism evidence="3">
    <name type="scientific">Caenorhabditis remanei</name>
    <name type="common">Caenorhabditis vulgaris</name>
    <dbReference type="NCBI Taxonomy" id="31234"/>
    <lineage>
        <taxon>Eukaryota</taxon>
        <taxon>Metazoa</taxon>
        <taxon>Ecdysozoa</taxon>
        <taxon>Nematoda</taxon>
        <taxon>Chromadorea</taxon>
        <taxon>Rhabditida</taxon>
        <taxon>Rhabditina</taxon>
        <taxon>Rhabditomorpha</taxon>
        <taxon>Rhabditoidea</taxon>
        <taxon>Rhabditidae</taxon>
        <taxon>Peloderinae</taxon>
        <taxon>Caenorhabditis</taxon>
    </lineage>
</organism>
<dbReference type="PANTHER" id="PTHR22744:SF14">
    <property type="entry name" value="BTB DOMAIN-CONTAINING PROTEIN-RELATED"/>
    <property type="match status" value="1"/>
</dbReference>
<dbReference type="Proteomes" id="UP000008281">
    <property type="component" value="Unassembled WGS sequence"/>
</dbReference>
<dbReference type="PROSITE" id="PS50097">
    <property type="entry name" value="BTB"/>
    <property type="match status" value="1"/>
</dbReference>
<evidence type="ECO:0000259" key="1">
    <source>
        <dbReference type="PROSITE" id="PS50097"/>
    </source>
</evidence>
<dbReference type="OrthoDB" id="5814172at2759"/>
<proteinExistence type="predicted"/>
<dbReference type="SUPFAM" id="SSF54695">
    <property type="entry name" value="POZ domain"/>
    <property type="match status" value="1"/>
</dbReference>
<gene>
    <name evidence="2" type="ORF">CRE_22898</name>
</gene>
<feature type="domain" description="BTB" evidence="1">
    <location>
        <begin position="136"/>
        <end position="203"/>
    </location>
</feature>
<dbReference type="SMART" id="SM00225">
    <property type="entry name" value="BTB"/>
    <property type="match status" value="1"/>
</dbReference>
<evidence type="ECO:0000313" key="3">
    <source>
        <dbReference type="Proteomes" id="UP000008281"/>
    </source>
</evidence>
<name>E3MW00_CAERE</name>
<dbReference type="PANTHER" id="PTHR22744">
    <property type="entry name" value="HELIX LOOP HELIX PROTEIN 21-RELATED"/>
    <property type="match status" value="1"/>
</dbReference>
<accession>E3MW00</accession>
<reference evidence="2" key="1">
    <citation type="submission" date="2007-07" db="EMBL/GenBank/DDBJ databases">
        <title>PCAP assembly of the Caenorhabditis remanei genome.</title>
        <authorList>
            <consortium name="The Caenorhabditis remanei Sequencing Consortium"/>
            <person name="Wilson R.K."/>
        </authorList>
    </citation>
    <scope>NUCLEOTIDE SEQUENCE [LARGE SCALE GENOMIC DNA]</scope>
    <source>
        <strain evidence="2">PB4641</strain>
    </source>
</reference>